<dbReference type="CDD" id="cd07012">
    <property type="entry name" value="PBP2_Bug_TTT"/>
    <property type="match status" value="1"/>
</dbReference>
<gene>
    <name evidence="2" type="ORF">HB662_03720</name>
</gene>
<protein>
    <submittedName>
        <fullName evidence="2">Tripartite tricarboxylate transporter substrate binding protein</fullName>
    </submittedName>
</protein>
<accession>A0ABX1ETK1</accession>
<reference evidence="2 3" key="1">
    <citation type="submission" date="2020-03" db="EMBL/GenBank/DDBJ databases">
        <title>Roseomonas selenitidurans sp. nov. isolated from soil.</title>
        <authorList>
            <person name="Liu H."/>
        </authorList>
    </citation>
    <scope>NUCLEOTIDE SEQUENCE [LARGE SCALE GENOMIC DNA]</scope>
    <source>
        <strain evidence="2 3">JCM 15073</strain>
    </source>
</reference>
<dbReference type="SUPFAM" id="SSF53850">
    <property type="entry name" value="Periplasmic binding protein-like II"/>
    <property type="match status" value="1"/>
</dbReference>
<dbReference type="InterPro" id="IPR042100">
    <property type="entry name" value="Bug_dom1"/>
</dbReference>
<comment type="caution">
    <text evidence="2">The sequence shown here is derived from an EMBL/GenBank/DDBJ whole genome shotgun (WGS) entry which is preliminary data.</text>
</comment>
<dbReference type="PIRSF" id="PIRSF017082">
    <property type="entry name" value="YflP"/>
    <property type="match status" value="1"/>
</dbReference>
<dbReference type="PANTHER" id="PTHR42928:SF5">
    <property type="entry name" value="BLR1237 PROTEIN"/>
    <property type="match status" value="1"/>
</dbReference>
<dbReference type="EMBL" id="JAAVTX010000001">
    <property type="protein sequence ID" value="NKE43873.1"/>
    <property type="molecule type" value="Genomic_DNA"/>
</dbReference>
<dbReference type="InterPro" id="IPR005064">
    <property type="entry name" value="BUG"/>
</dbReference>
<dbReference type="PANTHER" id="PTHR42928">
    <property type="entry name" value="TRICARBOXYLATE-BINDING PROTEIN"/>
    <property type="match status" value="1"/>
</dbReference>
<sequence length="326" mass="34849">MTITRRRLGQIGAGLPLATLAAGRASAQAYPSRPITWIVAYGPGTGTDLLARQIGERVSSILGQRIIVDNRPGASGMIGTELVARSRPDGYTMLFGNNQTMAVNISFYREIRYDPRRDFTPIARLASQDSVLVVNPRVPARSVEELVQYGRANPDRLNFGSPGAGASAHLAGETFKAAAGFSMTHVPYNNSQLFADLLSGVVSLSFYPYLTLKPHIESGALIALATTGKTRSPWLPQLPTMVELGYPDIVFTSWFGLYGPAGLPAESTSALAEATRRALADPELQSAMSDSATRIEYGGPQELASFTASEIERYKPIIARAGGAVG</sequence>
<dbReference type="Gene3D" id="3.40.190.150">
    <property type="entry name" value="Bordetella uptake gene, domain 1"/>
    <property type="match status" value="1"/>
</dbReference>
<dbReference type="Proteomes" id="UP000765160">
    <property type="component" value="Unassembled WGS sequence"/>
</dbReference>
<dbReference type="Gene3D" id="3.40.190.10">
    <property type="entry name" value="Periplasmic binding protein-like II"/>
    <property type="match status" value="1"/>
</dbReference>
<name>A0ABX1ETK1_9PROT</name>
<evidence type="ECO:0000313" key="3">
    <source>
        <dbReference type="Proteomes" id="UP000765160"/>
    </source>
</evidence>
<dbReference type="Pfam" id="PF03401">
    <property type="entry name" value="TctC"/>
    <property type="match status" value="1"/>
</dbReference>
<proteinExistence type="inferred from homology"/>
<keyword evidence="3" id="KW-1185">Reference proteome</keyword>
<evidence type="ECO:0000313" key="2">
    <source>
        <dbReference type="EMBL" id="NKE43873.1"/>
    </source>
</evidence>
<organism evidence="2 3">
    <name type="scientific">Falsiroseomonas frigidaquae</name>
    <dbReference type="NCBI Taxonomy" id="487318"/>
    <lineage>
        <taxon>Bacteria</taxon>
        <taxon>Pseudomonadati</taxon>
        <taxon>Pseudomonadota</taxon>
        <taxon>Alphaproteobacteria</taxon>
        <taxon>Acetobacterales</taxon>
        <taxon>Roseomonadaceae</taxon>
        <taxon>Falsiroseomonas</taxon>
    </lineage>
</organism>
<evidence type="ECO:0000256" key="1">
    <source>
        <dbReference type="ARBA" id="ARBA00006987"/>
    </source>
</evidence>
<comment type="similarity">
    <text evidence="1">Belongs to the UPF0065 (bug) family.</text>
</comment>
<dbReference type="RefSeq" id="WP_168047245.1">
    <property type="nucleotide sequence ID" value="NZ_JAATJR010000001.1"/>
</dbReference>